<evidence type="ECO:0000313" key="1">
    <source>
        <dbReference type="EMBL" id="SVB47117.1"/>
    </source>
</evidence>
<reference evidence="1" key="1">
    <citation type="submission" date="2018-05" db="EMBL/GenBank/DDBJ databases">
        <authorList>
            <person name="Lanie J.A."/>
            <person name="Ng W.-L."/>
            <person name="Kazmierczak K.M."/>
            <person name="Andrzejewski T.M."/>
            <person name="Davidsen T.M."/>
            <person name="Wayne K.J."/>
            <person name="Tettelin H."/>
            <person name="Glass J.I."/>
            <person name="Rusch D."/>
            <person name="Podicherti R."/>
            <person name="Tsui H.-C.T."/>
            <person name="Winkler M.E."/>
        </authorList>
    </citation>
    <scope>NUCLEOTIDE SEQUENCE</scope>
</reference>
<name>A0A382EB77_9ZZZZ</name>
<accession>A0A382EB77</accession>
<protein>
    <submittedName>
        <fullName evidence="1">Uncharacterized protein</fullName>
    </submittedName>
</protein>
<dbReference type="EMBL" id="UINC01043290">
    <property type="protein sequence ID" value="SVB47117.1"/>
    <property type="molecule type" value="Genomic_DNA"/>
</dbReference>
<proteinExistence type="predicted"/>
<sequence length="41" mass="4797">MGLLFQLPVVQTYLSENDFYSSNDNPFNLPELHPAKPEMHY</sequence>
<gene>
    <name evidence="1" type="ORF">METZ01_LOCUS199971</name>
</gene>
<feature type="non-terminal residue" evidence="1">
    <location>
        <position position="41"/>
    </location>
</feature>
<dbReference type="AlphaFoldDB" id="A0A382EB77"/>
<organism evidence="1">
    <name type="scientific">marine metagenome</name>
    <dbReference type="NCBI Taxonomy" id="408172"/>
    <lineage>
        <taxon>unclassified sequences</taxon>
        <taxon>metagenomes</taxon>
        <taxon>ecological metagenomes</taxon>
    </lineage>
</organism>